<evidence type="ECO:0000313" key="1">
    <source>
        <dbReference type="EMBL" id="SPD74630.1"/>
    </source>
</evidence>
<gene>
    <name evidence="1" type="ORF">PITCH_A290014</name>
</gene>
<sequence length="94" mass="10874">MFSTNVYLAQSLIINSRKYLRNLRKGQDMKPCNEVISETISLAETMLLLSDKGDSLREDDGCGILYGVLRDSAYKIKKMAEAERQNHMKRDEWK</sequence>
<dbReference type="EMBL" id="OJIN01000169">
    <property type="protein sequence ID" value="SPD74630.1"/>
    <property type="molecule type" value="Genomic_DNA"/>
</dbReference>
<accession>A0A445MYP9</accession>
<organism evidence="1">
    <name type="scientific">uncultured Desulfobacterium sp</name>
    <dbReference type="NCBI Taxonomy" id="201089"/>
    <lineage>
        <taxon>Bacteria</taxon>
        <taxon>Pseudomonadati</taxon>
        <taxon>Thermodesulfobacteriota</taxon>
        <taxon>Desulfobacteria</taxon>
        <taxon>Desulfobacterales</taxon>
        <taxon>Desulfobacteriaceae</taxon>
        <taxon>Desulfobacterium</taxon>
        <taxon>environmental samples</taxon>
    </lineage>
</organism>
<name>A0A445MYP9_9BACT</name>
<protein>
    <recommendedName>
        <fullName evidence="2">NTP pyrophosphohydrolase MazG putative catalytic core domain-containing protein</fullName>
    </recommendedName>
</protein>
<reference evidence="1" key="1">
    <citation type="submission" date="2018-01" db="EMBL/GenBank/DDBJ databases">
        <authorList>
            <person name="Regsiter A."/>
            <person name="William W."/>
        </authorList>
    </citation>
    <scope>NUCLEOTIDE SEQUENCE</scope>
    <source>
        <strain evidence="1">TRIP AH-1</strain>
    </source>
</reference>
<evidence type="ECO:0008006" key="2">
    <source>
        <dbReference type="Google" id="ProtNLM"/>
    </source>
</evidence>
<proteinExistence type="predicted"/>
<dbReference type="AlphaFoldDB" id="A0A445MYP9"/>